<dbReference type="EMBL" id="LT607753">
    <property type="protein sequence ID" value="SCG77129.1"/>
    <property type="molecule type" value="Genomic_DNA"/>
</dbReference>
<dbReference type="EMBL" id="LT607753">
    <property type="protein sequence ID" value="SCG34222.1"/>
    <property type="molecule type" value="Genomic_DNA"/>
</dbReference>
<proteinExistence type="predicted"/>
<sequence length="113" mass="11648">MTTSCGVHTSLAAGDGSRVQAEGRGVVEDGPAPRLRCGSVAAAYVDAGRAAASRQAPGLRTVPLRCYPAYVSNSATFGVPFELLILKVILVSEVRGMPMTPAPLPEARTAPVL</sequence>
<keyword evidence="3" id="KW-1185">Reference proteome</keyword>
<organism evidence="2 3">
    <name type="scientific">Micromonospora coxensis</name>
    <dbReference type="NCBI Taxonomy" id="356852"/>
    <lineage>
        <taxon>Bacteria</taxon>
        <taxon>Bacillati</taxon>
        <taxon>Actinomycetota</taxon>
        <taxon>Actinomycetes</taxon>
        <taxon>Micromonosporales</taxon>
        <taxon>Micromonosporaceae</taxon>
        <taxon>Micromonospora</taxon>
    </lineage>
</organism>
<accession>A0A1C5K3L9</accession>
<gene>
    <name evidence="1" type="ORF">GA0070614_0014</name>
    <name evidence="2" type="ORF">GA0070614_6084</name>
</gene>
<evidence type="ECO:0000313" key="2">
    <source>
        <dbReference type="EMBL" id="SCG77129.1"/>
    </source>
</evidence>
<reference evidence="2" key="2">
    <citation type="submission" date="2016-06" db="EMBL/GenBank/DDBJ databases">
        <authorList>
            <person name="Kjaerup R.B."/>
            <person name="Dalgaard T.S."/>
            <person name="Juul-Madsen H.R."/>
        </authorList>
    </citation>
    <scope>NUCLEOTIDE SEQUENCE [LARGE SCALE GENOMIC DNA]</scope>
    <source>
        <strain evidence="2">DSM 45161</strain>
    </source>
</reference>
<evidence type="ECO:0000313" key="1">
    <source>
        <dbReference type="EMBL" id="SCG34222.1"/>
    </source>
</evidence>
<name>A0A1C5K3L9_9ACTN</name>
<reference evidence="3" key="1">
    <citation type="submission" date="2016-06" db="EMBL/GenBank/DDBJ databases">
        <authorList>
            <person name="Varghese N."/>
            <person name="Submissions Spin"/>
        </authorList>
    </citation>
    <scope>NUCLEOTIDE SEQUENCE [LARGE SCALE GENOMIC DNA]</scope>
    <source>
        <strain evidence="3">DSM 45161</strain>
    </source>
</reference>
<dbReference type="AlphaFoldDB" id="A0A1C5K3L9"/>
<evidence type="ECO:0000313" key="3">
    <source>
        <dbReference type="Proteomes" id="UP000198215"/>
    </source>
</evidence>
<dbReference type="Proteomes" id="UP000198215">
    <property type="component" value="Chromosome I"/>
</dbReference>
<protein>
    <submittedName>
        <fullName evidence="2">Uncharacterized protein</fullName>
    </submittedName>
</protein>